<comment type="caution">
    <text evidence="6">The sequence shown here is derived from an EMBL/GenBank/DDBJ whole genome shotgun (WGS) entry which is preliminary data.</text>
</comment>
<dbReference type="Proteomes" id="UP000295008">
    <property type="component" value="Unassembled WGS sequence"/>
</dbReference>
<dbReference type="InterPro" id="IPR050109">
    <property type="entry name" value="HTH-type_TetR-like_transc_reg"/>
</dbReference>
<sequence length="210" mass="23426">MLQQLSRREKERQAREAEIVAAAEAVFCQKGFDGASMDEIAKAAQFTKRTVYQYFSGKEDLYFAVALKQFQQLLAYFRAAVAAGDSGFEKIQRAGLAYYQYYKDHPDTFLLLYTGFIQVSAPDVPQRQKLLELKRAAFGELSAVFEEGKADGSIRADLDEAKAAYSFIFVHSGFFQMFSESGHSFAGNHGLGAEEFILFTLGLLSDAVRA</sequence>
<dbReference type="InterPro" id="IPR009057">
    <property type="entry name" value="Homeodomain-like_sf"/>
</dbReference>
<dbReference type="Pfam" id="PF00440">
    <property type="entry name" value="TetR_N"/>
    <property type="match status" value="1"/>
</dbReference>
<keyword evidence="1" id="KW-0805">Transcription regulation</keyword>
<evidence type="ECO:0000256" key="3">
    <source>
        <dbReference type="ARBA" id="ARBA00023163"/>
    </source>
</evidence>
<dbReference type="RefSeq" id="WP_165908237.1">
    <property type="nucleotide sequence ID" value="NZ_SLUN01000040.1"/>
</dbReference>
<dbReference type="PRINTS" id="PR00455">
    <property type="entry name" value="HTHTETR"/>
</dbReference>
<dbReference type="AlphaFoldDB" id="A0A4R1R0H7"/>
<keyword evidence="2 4" id="KW-0238">DNA-binding</keyword>
<organism evidence="6 7">
    <name type="scientific">Hydrogenispora ethanolica</name>
    <dbReference type="NCBI Taxonomy" id="1082276"/>
    <lineage>
        <taxon>Bacteria</taxon>
        <taxon>Bacillati</taxon>
        <taxon>Bacillota</taxon>
        <taxon>Hydrogenispora</taxon>
    </lineage>
</organism>
<feature type="domain" description="HTH tetR-type" evidence="5">
    <location>
        <begin position="13"/>
        <end position="73"/>
    </location>
</feature>
<dbReference type="GO" id="GO:0003677">
    <property type="term" value="F:DNA binding"/>
    <property type="evidence" value="ECO:0007669"/>
    <property type="project" value="UniProtKB-UniRule"/>
</dbReference>
<name>A0A4R1R0H7_HYDET</name>
<evidence type="ECO:0000313" key="7">
    <source>
        <dbReference type="Proteomes" id="UP000295008"/>
    </source>
</evidence>
<dbReference type="Gene3D" id="1.10.10.60">
    <property type="entry name" value="Homeodomain-like"/>
    <property type="match status" value="1"/>
</dbReference>
<dbReference type="FunFam" id="1.10.10.60:FF:000141">
    <property type="entry name" value="TetR family transcriptional regulator"/>
    <property type="match status" value="1"/>
</dbReference>
<evidence type="ECO:0000256" key="2">
    <source>
        <dbReference type="ARBA" id="ARBA00023125"/>
    </source>
</evidence>
<evidence type="ECO:0000259" key="5">
    <source>
        <dbReference type="PROSITE" id="PS50977"/>
    </source>
</evidence>
<dbReference type="SUPFAM" id="SSF46689">
    <property type="entry name" value="Homeodomain-like"/>
    <property type="match status" value="1"/>
</dbReference>
<proteinExistence type="predicted"/>
<dbReference type="PANTHER" id="PTHR30328:SF54">
    <property type="entry name" value="HTH-TYPE TRANSCRIPTIONAL REPRESSOR SCO4008"/>
    <property type="match status" value="1"/>
</dbReference>
<evidence type="ECO:0000313" key="6">
    <source>
        <dbReference type="EMBL" id="TCL58795.1"/>
    </source>
</evidence>
<dbReference type="InterPro" id="IPR036271">
    <property type="entry name" value="Tet_transcr_reg_TetR-rel_C_sf"/>
</dbReference>
<dbReference type="SUPFAM" id="SSF48498">
    <property type="entry name" value="Tetracyclin repressor-like, C-terminal domain"/>
    <property type="match status" value="1"/>
</dbReference>
<dbReference type="Gene3D" id="1.10.357.10">
    <property type="entry name" value="Tetracycline Repressor, domain 2"/>
    <property type="match status" value="1"/>
</dbReference>
<dbReference type="PANTHER" id="PTHR30328">
    <property type="entry name" value="TRANSCRIPTIONAL REPRESSOR"/>
    <property type="match status" value="1"/>
</dbReference>
<evidence type="ECO:0000256" key="4">
    <source>
        <dbReference type="PROSITE-ProRule" id="PRU00335"/>
    </source>
</evidence>
<reference evidence="6 7" key="1">
    <citation type="submission" date="2019-03" db="EMBL/GenBank/DDBJ databases">
        <title>Genomic Encyclopedia of Type Strains, Phase IV (KMG-IV): sequencing the most valuable type-strain genomes for metagenomic binning, comparative biology and taxonomic classification.</title>
        <authorList>
            <person name="Goeker M."/>
        </authorList>
    </citation>
    <scope>NUCLEOTIDE SEQUENCE [LARGE SCALE GENOMIC DNA]</scope>
    <source>
        <strain evidence="6 7">LX-B</strain>
    </source>
</reference>
<keyword evidence="3" id="KW-0804">Transcription</keyword>
<dbReference type="GO" id="GO:0045892">
    <property type="term" value="P:negative regulation of DNA-templated transcription"/>
    <property type="evidence" value="ECO:0007669"/>
    <property type="project" value="UniProtKB-ARBA"/>
</dbReference>
<keyword evidence="7" id="KW-1185">Reference proteome</keyword>
<dbReference type="InterPro" id="IPR001647">
    <property type="entry name" value="HTH_TetR"/>
</dbReference>
<gene>
    <name evidence="6" type="ORF">EDC14_10409</name>
</gene>
<accession>A0A4R1R0H7</accession>
<evidence type="ECO:0000256" key="1">
    <source>
        <dbReference type="ARBA" id="ARBA00023015"/>
    </source>
</evidence>
<dbReference type="EMBL" id="SLUN01000040">
    <property type="protein sequence ID" value="TCL58795.1"/>
    <property type="molecule type" value="Genomic_DNA"/>
</dbReference>
<feature type="DNA-binding region" description="H-T-H motif" evidence="4">
    <location>
        <begin position="36"/>
        <end position="55"/>
    </location>
</feature>
<protein>
    <submittedName>
        <fullName evidence="6">TetR family transcriptional regulator</fullName>
    </submittedName>
</protein>
<dbReference type="PROSITE" id="PS50977">
    <property type="entry name" value="HTH_TETR_2"/>
    <property type="match status" value="1"/>
</dbReference>